<evidence type="ECO:0000256" key="1">
    <source>
        <dbReference type="RuleBase" id="RU000411"/>
    </source>
</evidence>
<dbReference type="EMBL" id="FOSQ01000030">
    <property type="protein sequence ID" value="SFL16101.1"/>
    <property type="molecule type" value="Genomic_DNA"/>
</dbReference>
<gene>
    <name evidence="4" type="ORF">SAMN02745775_13011</name>
</gene>
<protein>
    <submittedName>
        <fullName evidence="4">Serpin (Serine protease inhibitor)</fullName>
    </submittedName>
</protein>
<dbReference type="InterPro" id="IPR000215">
    <property type="entry name" value="Serpin_fam"/>
</dbReference>
<comment type="similarity">
    <text evidence="1">Belongs to the serpin family.</text>
</comment>
<name>A0A1I4FI23_9PROT</name>
<dbReference type="InterPro" id="IPR023796">
    <property type="entry name" value="Serpin_dom"/>
</dbReference>
<feature type="domain" description="Serpin" evidence="3">
    <location>
        <begin position="40"/>
        <end position="381"/>
    </location>
</feature>
<dbReference type="GO" id="GO:0005615">
    <property type="term" value="C:extracellular space"/>
    <property type="evidence" value="ECO:0007669"/>
    <property type="project" value="InterPro"/>
</dbReference>
<feature type="chain" id="PRO_5011544042" evidence="2">
    <location>
        <begin position="23"/>
        <end position="384"/>
    </location>
</feature>
<dbReference type="Gene3D" id="3.30.497.10">
    <property type="entry name" value="Antithrombin, subunit I, domain 2"/>
    <property type="match status" value="1"/>
</dbReference>
<dbReference type="PANTHER" id="PTHR11461:SF211">
    <property type="entry name" value="GH10112P-RELATED"/>
    <property type="match status" value="1"/>
</dbReference>
<reference evidence="4 5" key="1">
    <citation type="submission" date="2016-10" db="EMBL/GenBank/DDBJ databases">
        <authorList>
            <person name="de Groot N.N."/>
        </authorList>
    </citation>
    <scope>NUCLEOTIDE SEQUENCE [LARGE SCALE GENOMIC DNA]</scope>
    <source>
        <strain evidence="4 5">DSM 19981</strain>
    </source>
</reference>
<dbReference type="STRING" id="1123062.SAMN02745775_13011"/>
<accession>A0A1I4FI23</accession>
<keyword evidence="5" id="KW-1185">Reference proteome</keyword>
<dbReference type="PANTHER" id="PTHR11461">
    <property type="entry name" value="SERINE PROTEASE INHIBITOR, SERPIN"/>
    <property type="match status" value="1"/>
</dbReference>
<dbReference type="Pfam" id="PF00079">
    <property type="entry name" value="Serpin"/>
    <property type="match status" value="1"/>
</dbReference>
<evidence type="ECO:0000313" key="5">
    <source>
        <dbReference type="Proteomes" id="UP000199473"/>
    </source>
</evidence>
<evidence type="ECO:0000259" key="3">
    <source>
        <dbReference type="SMART" id="SM00093"/>
    </source>
</evidence>
<organism evidence="4 5">
    <name type="scientific">Falsiroseomonas stagni DSM 19981</name>
    <dbReference type="NCBI Taxonomy" id="1123062"/>
    <lineage>
        <taxon>Bacteria</taxon>
        <taxon>Pseudomonadati</taxon>
        <taxon>Pseudomonadota</taxon>
        <taxon>Alphaproteobacteria</taxon>
        <taxon>Acetobacterales</taxon>
        <taxon>Roseomonadaceae</taxon>
        <taxon>Falsiroseomonas</taxon>
    </lineage>
</organism>
<dbReference type="InterPro" id="IPR023795">
    <property type="entry name" value="Serpin_CS"/>
</dbReference>
<dbReference type="PROSITE" id="PS00284">
    <property type="entry name" value="SERPIN"/>
    <property type="match status" value="1"/>
</dbReference>
<sequence>MRCPRRALLLALPGVLLGRAAAGQPAGDRMATRCNTLAERLLAAEAGPRAGAMVSGLSLLDALAPLGPGARSEAATALARLLGPRGAQALALHQALSTDEALKRAAAVWLPRRPPPLPAYREAVAPLGAHVEAVEFAVAETLGRINGWVAERTNNLIPTLLDRLPRDPGVVVTAALHFAARWEIPFDPAQTLAGPFTRGDGQRMEARFMRAMRLVPYAESRSWRAVRLPYTQGQYEAVLLAPAPGRPATQAAQALRDRTALAVLAALRFDQAEVELSVPRLALNQTIDLLPRLRQGNLGAAFAPEADFRGIDGTPIRLTAIRQRVALRLDESGTQAAAATAVLGDRAMVERARFVADRPFLLLVVHRPTGLHIVTALVNEPGTT</sequence>
<proteinExistence type="inferred from homology"/>
<dbReference type="SUPFAM" id="SSF56574">
    <property type="entry name" value="Serpins"/>
    <property type="match status" value="1"/>
</dbReference>
<dbReference type="Gene3D" id="2.30.39.10">
    <property type="entry name" value="Alpha-1-antitrypsin, domain 1"/>
    <property type="match status" value="1"/>
</dbReference>
<dbReference type="AlphaFoldDB" id="A0A1I4FI23"/>
<feature type="signal peptide" evidence="2">
    <location>
        <begin position="1"/>
        <end position="22"/>
    </location>
</feature>
<keyword evidence="2" id="KW-0732">Signal</keyword>
<dbReference type="Proteomes" id="UP000199473">
    <property type="component" value="Unassembled WGS sequence"/>
</dbReference>
<dbReference type="InterPro" id="IPR036186">
    <property type="entry name" value="Serpin_sf"/>
</dbReference>
<evidence type="ECO:0000313" key="4">
    <source>
        <dbReference type="EMBL" id="SFL16101.1"/>
    </source>
</evidence>
<dbReference type="SMART" id="SM00093">
    <property type="entry name" value="SERPIN"/>
    <property type="match status" value="1"/>
</dbReference>
<evidence type="ECO:0000256" key="2">
    <source>
        <dbReference type="SAM" id="SignalP"/>
    </source>
</evidence>
<dbReference type="GO" id="GO:0004867">
    <property type="term" value="F:serine-type endopeptidase inhibitor activity"/>
    <property type="evidence" value="ECO:0007669"/>
    <property type="project" value="InterPro"/>
</dbReference>
<dbReference type="InterPro" id="IPR042178">
    <property type="entry name" value="Serpin_sf_1"/>
</dbReference>
<dbReference type="InterPro" id="IPR042185">
    <property type="entry name" value="Serpin_sf_2"/>
</dbReference>